<organism evidence="3 4">
    <name type="scientific">Methanospirillum hungatei</name>
    <dbReference type="NCBI Taxonomy" id="2203"/>
    <lineage>
        <taxon>Archaea</taxon>
        <taxon>Methanobacteriati</taxon>
        <taxon>Methanobacteriota</taxon>
        <taxon>Stenosarchaea group</taxon>
        <taxon>Methanomicrobia</taxon>
        <taxon>Methanomicrobiales</taxon>
        <taxon>Methanospirillaceae</taxon>
        <taxon>Methanospirillum</taxon>
    </lineage>
</organism>
<dbReference type="Proteomes" id="UP000694228">
    <property type="component" value="Chromosome"/>
</dbReference>
<evidence type="ECO:0000313" key="4">
    <source>
        <dbReference type="Proteomes" id="UP000694228"/>
    </source>
</evidence>
<evidence type="ECO:0000256" key="1">
    <source>
        <dbReference type="SAM" id="Phobius"/>
    </source>
</evidence>
<keyword evidence="1" id="KW-0472">Membrane</keyword>
<proteinExistence type="predicted"/>
<sequence length="279" mass="32586">MNNVFAILGTAGCKKTLHTIDYLMTRMRDLPIVIFETDFRFIFTASQIIFKRNHLLFTWQNSTKWTERLIALIKLFGFSVFLFLPPFIIKPFFIIIGMIRSAIFSYQLSNRGISFYPVKNLSTQITKTILINNGITWAFLASSQWIIKPEILTNEYNIINLHPGILPYHRSLDSFFWSIFYHDGIGVSAHIVDSGIDTGPILKRFFFFPNGIDLIKLRKECDRLFPIFVYIMIDQIYNKGIQPIHQENGLGLHHRPMNLNELKMTGKILKNLYHDIYIN</sequence>
<accession>A0A8F5ZGU9</accession>
<reference evidence="3 4" key="1">
    <citation type="submission" date="2021-06" db="EMBL/GenBank/DDBJ databases">
        <title>Complete genome sequence of the secondary alcohol utilizing methanogen Methanospirillum hungatei strain GP1.</title>
        <authorList>
            <person name="Day L.A."/>
            <person name="Costa K.C."/>
        </authorList>
    </citation>
    <scope>NUCLEOTIDE SEQUENCE [LARGE SCALE GENOMIC DNA]</scope>
    <source>
        <strain evidence="3 4">GP1</strain>
    </source>
</reference>
<dbReference type="InterPro" id="IPR002376">
    <property type="entry name" value="Formyl_transf_N"/>
</dbReference>
<dbReference type="EMBL" id="CP077107">
    <property type="protein sequence ID" value="QXO93553.1"/>
    <property type="molecule type" value="Genomic_DNA"/>
</dbReference>
<dbReference type="Pfam" id="PF00551">
    <property type="entry name" value="Formyl_trans_N"/>
    <property type="match status" value="1"/>
</dbReference>
<name>A0A8F5ZGU9_METHU</name>
<keyword evidence="1" id="KW-1133">Transmembrane helix</keyword>
<evidence type="ECO:0000259" key="2">
    <source>
        <dbReference type="Pfam" id="PF00551"/>
    </source>
</evidence>
<protein>
    <recommendedName>
        <fullName evidence="2">Formyl transferase N-terminal domain-containing protein</fullName>
    </recommendedName>
</protein>
<gene>
    <name evidence="3" type="ORF">KSK55_09185</name>
</gene>
<dbReference type="AlphaFoldDB" id="A0A8F5ZGU9"/>
<feature type="transmembrane region" description="Helical" evidence="1">
    <location>
        <begin position="71"/>
        <end position="99"/>
    </location>
</feature>
<dbReference type="OrthoDB" id="199806at2157"/>
<feature type="domain" description="Formyl transferase N-terminal" evidence="2">
    <location>
        <begin position="145"/>
        <end position="202"/>
    </location>
</feature>
<evidence type="ECO:0000313" key="3">
    <source>
        <dbReference type="EMBL" id="QXO93553.1"/>
    </source>
</evidence>
<keyword evidence="1" id="KW-0812">Transmembrane</keyword>